<dbReference type="EMBL" id="CP009389">
    <property type="protein sequence ID" value="AIN97866.1"/>
    <property type="molecule type" value="Genomic_DNA"/>
</dbReference>
<reference evidence="1 2" key="1">
    <citation type="journal article" date="2015" name="Sci. Rep.">
        <title>The genome of Leishmania panamensis: insights into genomics of the L. (Viannia) subgenus.</title>
        <authorList>
            <person name="Llanes A."/>
            <person name="Restrepo C.M."/>
            <person name="Vecchio G.D."/>
            <person name="Anguizola F.J."/>
            <person name="Lleonart R."/>
        </authorList>
    </citation>
    <scope>NUCLEOTIDE SEQUENCE [LARGE SCALE GENOMIC DNA]</scope>
    <source>
        <strain evidence="1 2">MHOM/PA/94/PSC-1</strain>
    </source>
</reference>
<proteinExistence type="predicted"/>
<dbReference type="AlphaFoldDB" id="A0A088S8D8"/>
<evidence type="ECO:0000313" key="1">
    <source>
        <dbReference type="EMBL" id="AIN97866.1"/>
    </source>
</evidence>
<gene>
    <name evidence="1" type="ORF">LPMP_203720</name>
</gene>
<dbReference type="Proteomes" id="UP000063063">
    <property type="component" value="Chromosome 20"/>
</dbReference>
<evidence type="ECO:0000313" key="2">
    <source>
        <dbReference type="Proteomes" id="UP000063063"/>
    </source>
</evidence>
<dbReference type="RefSeq" id="XP_010698573.1">
    <property type="nucleotide sequence ID" value="XM_010700271.1"/>
</dbReference>
<name>A0A088S8D8_LEIPA</name>
<dbReference type="GeneID" id="22574583"/>
<accession>A0A088S8D8</accession>
<dbReference type="KEGG" id="lpan:LPMP_203720"/>
<dbReference type="VEuPathDB" id="TriTrypDB:LPAL13_200043300"/>
<sequence>MNAFLNLAGSPQQLLLETRRAEAKATQVKEIFDRATLCFEVFHGLKEHNYATQLIMRCQLCKKEVHNLHSLGDLVFQEPVKASISELKVILPKCICTTSRHDMSACECAGMNSAAY</sequence>
<protein>
    <submittedName>
        <fullName evidence="1">Uncharacterized protein</fullName>
    </submittedName>
</protein>
<organism evidence="1 2">
    <name type="scientific">Leishmania panamensis</name>
    <dbReference type="NCBI Taxonomy" id="5679"/>
    <lineage>
        <taxon>Eukaryota</taxon>
        <taxon>Discoba</taxon>
        <taxon>Euglenozoa</taxon>
        <taxon>Kinetoplastea</taxon>
        <taxon>Metakinetoplastina</taxon>
        <taxon>Trypanosomatida</taxon>
        <taxon>Trypanosomatidae</taxon>
        <taxon>Leishmaniinae</taxon>
        <taxon>Leishmania</taxon>
        <taxon>Leishmania guyanensis species complex</taxon>
    </lineage>
</organism>
<dbReference type="VEuPathDB" id="TriTrypDB:LPMP_203720"/>
<keyword evidence="2" id="KW-1185">Reference proteome</keyword>